<reference evidence="2 3" key="1">
    <citation type="submission" date="2019-06" db="EMBL/GenBank/DDBJ databases">
        <title>Aeromicrobium sp. nov., isolated from a maize field.</title>
        <authorList>
            <person name="Lin S.-Y."/>
            <person name="Tsai C.-F."/>
            <person name="Young C.-C."/>
        </authorList>
    </citation>
    <scope>NUCLEOTIDE SEQUENCE [LARGE SCALE GENOMIC DNA]</scope>
    <source>
        <strain evidence="2 3">CC-CFT486</strain>
    </source>
</reference>
<dbReference type="RefSeq" id="WP_147684778.1">
    <property type="nucleotide sequence ID" value="NZ_VDUX01000002.1"/>
</dbReference>
<name>A0A5C8NMV9_9ACTN</name>
<accession>A0A5C8NMV9</accession>
<evidence type="ECO:0000313" key="2">
    <source>
        <dbReference type="EMBL" id="TXL62265.1"/>
    </source>
</evidence>
<keyword evidence="3" id="KW-1185">Reference proteome</keyword>
<dbReference type="AlphaFoldDB" id="A0A5C8NMV9"/>
<dbReference type="Pfam" id="PF10724">
    <property type="entry name" value="DUF2516"/>
    <property type="match status" value="1"/>
</dbReference>
<comment type="caution">
    <text evidence="2">The sequence shown here is derived from an EMBL/GenBank/DDBJ whole genome shotgun (WGS) entry which is preliminary data.</text>
</comment>
<dbReference type="EMBL" id="VDUX01000002">
    <property type="protein sequence ID" value="TXL62265.1"/>
    <property type="molecule type" value="Genomic_DNA"/>
</dbReference>
<feature type="transmembrane region" description="Helical" evidence="1">
    <location>
        <begin position="6"/>
        <end position="29"/>
    </location>
</feature>
<dbReference type="InterPro" id="IPR019662">
    <property type="entry name" value="DUF2516"/>
</dbReference>
<sequence>MFEVQSSLALVLTIVLFVVKLVALVDCVARGDAKFVAVGTWPRTTWLVVLGLTVAVHAIDWNPLGLLNLVGTVAALVYLAQLRGSS</sequence>
<dbReference type="OrthoDB" id="4774469at2"/>
<keyword evidence="1" id="KW-0812">Transmembrane</keyword>
<feature type="transmembrane region" description="Helical" evidence="1">
    <location>
        <begin position="65"/>
        <end position="82"/>
    </location>
</feature>
<keyword evidence="1" id="KW-0472">Membrane</keyword>
<proteinExistence type="predicted"/>
<protein>
    <submittedName>
        <fullName evidence="2">DUF2516 family protein</fullName>
    </submittedName>
</protein>
<gene>
    <name evidence="2" type="ORF">FHP06_06095</name>
</gene>
<keyword evidence="1" id="KW-1133">Transmembrane helix</keyword>
<organism evidence="2 3">
    <name type="scientific">Aeromicrobium terrae</name>
    <dbReference type="NCBI Taxonomy" id="2498846"/>
    <lineage>
        <taxon>Bacteria</taxon>
        <taxon>Bacillati</taxon>
        <taxon>Actinomycetota</taxon>
        <taxon>Actinomycetes</taxon>
        <taxon>Propionibacteriales</taxon>
        <taxon>Nocardioidaceae</taxon>
        <taxon>Aeromicrobium</taxon>
    </lineage>
</organism>
<evidence type="ECO:0000256" key="1">
    <source>
        <dbReference type="SAM" id="Phobius"/>
    </source>
</evidence>
<evidence type="ECO:0000313" key="3">
    <source>
        <dbReference type="Proteomes" id="UP000321571"/>
    </source>
</evidence>
<dbReference type="Proteomes" id="UP000321571">
    <property type="component" value="Unassembled WGS sequence"/>
</dbReference>